<keyword evidence="3" id="KW-0808">Transferase</keyword>
<accession>A0ABP7Q6K0</accession>
<keyword evidence="4" id="KW-1133">Transmembrane helix</keyword>
<dbReference type="PANTHER" id="PTHR43179">
    <property type="entry name" value="RHAMNOSYLTRANSFERASE WBBL"/>
    <property type="match status" value="1"/>
</dbReference>
<organism evidence="6 7">
    <name type="scientific">Mucilaginibacter dorajii</name>
    <dbReference type="NCBI Taxonomy" id="692994"/>
    <lineage>
        <taxon>Bacteria</taxon>
        <taxon>Pseudomonadati</taxon>
        <taxon>Bacteroidota</taxon>
        <taxon>Sphingobacteriia</taxon>
        <taxon>Sphingobacteriales</taxon>
        <taxon>Sphingobacteriaceae</taxon>
        <taxon>Mucilaginibacter</taxon>
    </lineage>
</organism>
<evidence type="ECO:0000256" key="4">
    <source>
        <dbReference type="SAM" id="Phobius"/>
    </source>
</evidence>
<evidence type="ECO:0000256" key="3">
    <source>
        <dbReference type="ARBA" id="ARBA00022679"/>
    </source>
</evidence>
<dbReference type="Proteomes" id="UP001500742">
    <property type="component" value="Unassembled WGS sequence"/>
</dbReference>
<name>A0ABP7Q6K0_9SPHI</name>
<evidence type="ECO:0000313" key="7">
    <source>
        <dbReference type="Proteomes" id="UP001500742"/>
    </source>
</evidence>
<sequence length="332" mass="38054">MGLKQSSNSKPGISVVIPNYNGKNLLAKNLPSVYAALNASDCNYEVIVPDDSSSDDSIPFLRQHYPEIITIESPQNGGFSVNINKGIARASYDLVLLLNSDIKLSEDYFQGQLKYFAAPDTFGVMGLILDEDTGKMAEACKYPKSSFFKINHIKNVALSSAENVYTFYLSGANAFVNRRKLVELGGFNEIFSPFYHEDLDLSLRAWESGFKCYYENNAVCWHAVSVTIKTHSSKNKIKTIVTRNKLLLHYFHLRGMRLYLWAFISFLSLSTRWISGKFYYYKAWQLYLQKLPQMKVYKKQFIKEAISKKQYIPFIKVKDSIKQSLDKQFKTI</sequence>
<gene>
    <name evidence="6" type="ORF">GCM10022210_29920</name>
</gene>
<reference evidence="7" key="1">
    <citation type="journal article" date="2019" name="Int. J. Syst. Evol. Microbiol.">
        <title>The Global Catalogue of Microorganisms (GCM) 10K type strain sequencing project: providing services to taxonomists for standard genome sequencing and annotation.</title>
        <authorList>
            <consortium name="The Broad Institute Genomics Platform"/>
            <consortium name="The Broad Institute Genome Sequencing Center for Infectious Disease"/>
            <person name="Wu L."/>
            <person name="Ma J."/>
        </authorList>
    </citation>
    <scope>NUCLEOTIDE SEQUENCE [LARGE SCALE GENOMIC DNA]</scope>
    <source>
        <strain evidence="7">JCM 16601</strain>
    </source>
</reference>
<evidence type="ECO:0000256" key="1">
    <source>
        <dbReference type="ARBA" id="ARBA00006739"/>
    </source>
</evidence>
<keyword evidence="4" id="KW-0812">Transmembrane</keyword>
<proteinExistence type="inferred from homology"/>
<dbReference type="Gene3D" id="3.90.550.10">
    <property type="entry name" value="Spore Coat Polysaccharide Biosynthesis Protein SpsA, Chain A"/>
    <property type="match status" value="1"/>
</dbReference>
<dbReference type="PANTHER" id="PTHR43179:SF12">
    <property type="entry name" value="GALACTOFURANOSYLTRANSFERASE GLFT2"/>
    <property type="match status" value="1"/>
</dbReference>
<keyword evidence="4" id="KW-0472">Membrane</keyword>
<dbReference type="Pfam" id="PF00535">
    <property type="entry name" value="Glycos_transf_2"/>
    <property type="match status" value="1"/>
</dbReference>
<evidence type="ECO:0000259" key="5">
    <source>
        <dbReference type="Pfam" id="PF00535"/>
    </source>
</evidence>
<dbReference type="EMBL" id="BAAAZC010000020">
    <property type="protein sequence ID" value="GAA3977139.1"/>
    <property type="molecule type" value="Genomic_DNA"/>
</dbReference>
<feature type="domain" description="Glycosyltransferase 2-like" evidence="5">
    <location>
        <begin position="14"/>
        <end position="178"/>
    </location>
</feature>
<evidence type="ECO:0000256" key="2">
    <source>
        <dbReference type="ARBA" id="ARBA00022676"/>
    </source>
</evidence>
<dbReference type="InterPro" id="IPR001173">
    <property type="entry name" value="Glyco_trans_2-like"/>
</dbReference>
<keyword evidence="2" id="KW-0328">Glycosyltransferase</keyword>
<comment type="caution">
    <text evidence="6">The sequence shown here is derived from an EMBL/GenBank/DDBJ whole genome shotgun (WGS) entry which is preliminary data.</text>
</comment>
<dbReference type="RefSeq" id="WP_259097449.1">
    <property type="nucleotide sequence ID" value="NZ_BAAAZC010000020.1"/>
</dbReference>
<protein>
    <submittedName>
        <fullName evidence="6">Glycosyltransferase family 2 protein</fullName>
    </submittedName>
</protein>
<dbReference type="SUPFAM" id="SSF53448">
    <property type="entry name" value="Nucleotide-diphospho-sugar transferases"/>
    <property type="match status" value="1"/>
</dbReference>
<dbReference type="InterPro" id="IPR029044">
    <property type="entry name" value="Nucleotide-diphossugar_trans"/>
</dbReference>
<comment type="similarity">
    <text evidence="1">Belongs to the glycosyltransferase 2 family.</text>
</comment>
<keyword evidence="7" id="KW-1185">Reference proteome</keyword>
<feature type="transmembrane region" description="Helical" evidence="4">
    <location>
        <begin position="258"/>
        <end position="275"/>
    </location>
</feature>
<evidence type="ECO:0000313" key="6">
    <source>
        <dbReference type="EMBL" id="GAA3977139.1"/>
    </source>
</evidence>